<proteinExistence type="predicted"/>
<name>A0A2K1L1X3_PHYPA</name>
<dbReference type="AlphaFoldDB" id="A0A2K1L1X3"/>
<dbReference type="Gramene" id="Pp3c2_17007V3.1">
    <property type="protein sequence ID" value="PAC:32937187.CDS.1"/>
    <property type="gene ID" value="Pp3c2_17007"/>
</dbReference>
<reference evidence="2 4" key="2">
    <citation type="journal article" date="2018" name="Plant J.">
        <title>The Physcomitrella patens chromosome-scale assembly reveals moss genome structure and evolution.</title>
        <authorList>
            <person name="Lang D."/>
            <person name="Ullrich K.K."/>
            <person name="Murat F."/>
            <person name="Fuchs J."/>
            <person name="Jenkins J."/>
            <person name="Haas F.B."/>
            <person name="Piednoel M."/>
            <person name="Gundlach H."/>
            <person name="Van Bel M."/>
            <person name="Meyberg R."/>
            <person name="Vives C."/>
            <person name="Morata J."/>
            <person name="Symeonidi A."/>
            <person name="Hiss M."/>
            <person name="Muchero W."/>
            <person name="Kamisugi Y."/>
            <person name="Saleh O."/>
            <person name="Blanc G."/>
            <person name="Decker E.L."/>
            <person name="van Gessel N."/>
            <person name="Grimwood J."/>
            <person name="Hayes R.D."/>
            <person name="Graham S.W."/>
            <person name="Gunter L.E."/>
            <person name="McDaniel S.F."/>
            <person name="Hoernstein S.N.W."/>
            <person name="Larsson A."/>
            <person name="Li F.W."/>
            <person name="Perroud P.F."/>
            <person name="Phillips J."/>
            <person name="Ranjan P."/>
            <person name="Rokshar D.S."/>
            <person name="Rothfels C.J."/>
            <person name="Schneider L."/>
            <person name="Shu S."/>
            <person name="Stevenson D.W."/>
            <person name="Thummler F."/>
            <person name="Tillich M."/>
            <person name="Villarreal Aguilar J.C."/>
            <person name="Widiez T."/>
            <person name="Wong G.K."/>
            <person name="Wymore A."/>
            <person name="Zhang Y."/>
            <person name="Zimmer A.D."/>
            <person name="Quatrano R.S."/>
            <person name="Mayer K.F.X."/>
            <person name="Goodstein D."/>
            <person name="Casacuberta J.M."/>
            <person name="Vandepoele K."/>
            <person name="Reski R."/>
            <person name="Cuming A.C."/>
            <person name="Tuskan G.A."/>
            <person name="Maumus F."/>
            <person name="Salse J."/>
            <person name="Schmutz J."/>
            <person name="Rensing S.A."/>
        </authorList>
    </citation>
    <scope>NUCLEOTIDE SEQUENCE [LARGE SCALE GENOMIC DNA]</scope>
    <source>
        <strain evidence="3 4">cv. Gransden 2004</strain>
    </source>
</reference>
<sequence length="124" mass="13839">MIMALCIGERGVLLLCAVGGVARLGGGGGARGGKAIRSPSICYILGEIASERRHGRAGLLEMRKCCCCRRRRRFTNGAHCVRDHVMLFCCCCCCYYCCCCCRHCCRQRMFCVTYFGTYNPFCPY</sequence>
<gene>
    <name evidence="2" type="ORF">PHYPA_002805</name>
</gene>
<feature type="chain" id="PRO_5036043115" description="Secreted protein" evidence="1">
    <location>
        <begin position="24"/>
        <end position="124"/>
    </location>
</feature>
<reference evidence="3" key="3">
    <citation type="submission" date="2020-12" db="UniProtKB">
        <authorList>
            <consortium name="EnsemblPlants"/>
        </authorList>
    </citation>
    <scope>IDENTIFICATION</scope>
</reference>
<feature type="signal peptide" evidence="1">
    <location>
        <begin position="1"/>
        <end position="23"/>
    </location>
</feature>
<protein>
    <recommendedName>
        <fullName evidence="5">Secreted protein</fullName>
    </recommendedName>
</protein>
<dbReference type="Proteomes" id="UP000006727">
    <property type="component" value="Chromosome 2"/>
</dbReference>
<reference evidence="2 4" key="1">
    <citation type="journal article" date="2008" name="Science">
        <title>The Physcomitrella genome reveals evolutionary insights into the conquest of land by plants.</title>
        <authorList>
            <person name="Rensing S."/>
            <person name="Lang D."/>
            <person name="Zimmer A."/>
            <person name="Terry A."/>
            <person name="Salamov A."/>
            <person name="Shapiro H."/>
            <person name="Nishiyama T."/>
            <person name="Perroud P.-F."/>
            <person name="Lindquist E."/>
            <person name="Kamisugi Y."/>
            <person name="Tanahashi T."/>
            <person name="Sakakibara K."/>
            <person name="Fujita T."/>
            <person name="Oishi K."/>
            <person name="Shin-I T."/>
            <person name="Kuroki Y."/>
            <person name="Toyoda A."/>
            <person name="Suzuki Y."/>
            <person name="Hashimoto A."/>
            <person name="Yamaguchi K."/>
            <person name="Sugano A."/>
            <person name="Kohara Y."/>
            <person name="Fujiyama A."/>
            <person name="Anterola A."/>
            <person name="Aoki S."/>
            <person name="Ashton N."/>
            <person name="Barbazuk W.B."/>
            <person name="Barker E."/>
            <person name="Bennetzen J."/>
            <person name="Bezanilla M."/>
            <person name="Blankenship R."/>
            <person name="Cho S.H."/>
            <person name="Dutcher S."/>
            <person name="Estelle M."/>
            <person name="Fawcett J.A."/>
            <person name="Gundlach H."/>
            <person name="Hanada K."/>
            <person name="Heyl A."/>
            <person name="Hicks K.A."/>
            <person name="Hugh J."/>
            <person name="Lohr M."/>
            <person name="Mayer K."/>
            <person name="Melkozernov A."/>
            <person name="Murata T."/>
            <person name="Nelson D."/>
            <person name="Pils B."/>
            <person name="Prigge M."/>
            <person name="Reiss B."/>
            <person name="Renner T."/>
            <person name="Rombauts S."/>
            <person name="Rushton P."/>
            <person name="Sanderfoot A."/>
            <person name="Schween G."/>
            <person name="Shiu S.-H."/>
            <person name="Stueber K."/>
            <person name="Theodoulou F.L."/>
            <person name="Tu H."/>
            <person name="Van de Peer Y."/>
            <person name="Verrier P.J."/>
            <person name="Waters E."/>
            <person name="Wood A."/>
            <person name="Yang L."/>
            <person name="Cove D."/>
            <person name="Cuming A."/>
            <person name="Hasebe M."/>
            <person name="Lucas S."/>
            <person name="Mishler D.B."/>
            <person name="Reski R."/>
            <person name="Grigoriev I."/>
            <person name="Quatrano R.S."/>
            <person name="Boore J.L."/>
        </authorList>
    </citation>
    <scope>NUCLEOTIDE SEQUENCE [LARGE SCALE GENOMIC DNA]</scope>
    <source>
        <strain evidence="3 4">cv. Gransden 2004</strain>
    </source>
</reference>
<evidence type="ECO:0000313" key="3">
    <source>
        <dbReference type="EnsemblPlants" id="PAC:32937187.CDS.1"/>
    </source>
</evidence>
<dbReference type="EMBL" id="ABEU02000002">
    <property type="protein sequence ID" value="PNR60013.1"/>
    <property type="molecule type" value="Genomic_DNA"/>
</dbReference>
<evidence type="ECO:0000256" key="1">
    <source>
        <dbReference type="SAM" id="SignalP"/>
    </source>
</evidence>
<evidence type="ECO:0000313" key="4">
    <source>
        <dbReference type="Proteomes" id="UP000006727"/>
    </source>
</evidence>
<dbReference type="InParanoid" id="A0A2K1L1X3"/>
<evidence type="ECO:0000313" key="2">
    <source>
        <dbReference type="EMBL" id="PNR60013.1"/>
    </source>
</evidence>
<dbReference type="EnsemblPlants" id="Pp3c2_17007V3.1">
    <property type="protein sequence ID" value="PAC:32937187.CDS.1"/>
    <property type="gene ID" value="Pp3c2_17007"/>
</dbReference>
<keyword evidence="4" id="KW-1185">Reference proteome</keyword>
<organism evidence="2">
    <name type="scientific">Physcomitrium patens</name>
    <name type="common">Spreading-leaved earth moss</name>
    <name type="synonym">Physcomitrella patens</name>
    <dbReference type="NCBI Taxonomy" id="3218"/>
    <lineage>
        <taxon>Eukaryota</taxon>
        <taxon>Viridiplantae</taxon>
        <taxon>Streptophyta</taxon>
        <taxon>Embryophyta</taxon>
        <taxon>Bryophyta</taxon>
        <taxon>Bryophytina</taxon>
        <taxon>Bryopsida</taxon>
        <taxon>Funariidae</taxon>
        <taxon>Funariales</taxon>
        <taxon>Funariaceae</taxon>
        <taxon>Physcomitrium</taxon>
    </lineage>
</organism>
<accession>A0A2K1L1X3</accession>
<evidence type="ECO:0008006" key="5">
    <source>
        <dbReference type="Google" id="ProtNLM"/>
    </source>
</evidence>
<keyword evidence="1" id="KW-0732">Signal</keyword>